<sequence length="306" mass="32712">MLTDAELAARTDRAVDTAVSAARDHGYRPGTPRVLHDLFSVVVALEPEPVVVRVPTVLPPGLDPAGQAEQQRREIAVCRWLSDAGHPVVRPAHPERPVAAGGLSLTFWERLTVVPDGPPDAGASGATLARLHTALRPCPVELDWMHPLDDSVTAMLDALRHDTTHVSPTDRDRALREWAAILPVLGDEAGCADRFPGTRPQPVHGDSPAYNVLRTPDGPYDADLEHVCVGPVEWDLTFAGPEVVAAYERAAGRPVDAELLALCEAARLVQLVACFAMVPQQPGLGDGMSPLLELWRASEPCGGVLG</sequence>
<comment type="caution">
    <text evidence="1">The sequence shown here is derived from an EMBL/GenBank/DDBJ whole genome shotgun (WGS) entry which is preliminary data.</text>
</comment>
<reference evidence="1 2" key="1">
    <citation type="submission" date="2024-03" db="EMBL/GenBank/DDBJ databases">
        <title>Draft genome sequence of Pseudonocardia carboxydivorans JCM 14827.</title>
        <authorList>
            <person name="Duangmal K."/>
        </authorList>
    </citation>
    <scope>NUCLEOTIDE SEQUENCE [LARGE SCALE GENOMIC DNA]</scope>
    <source>
        <strain evidence="1 2">JCM 14827</strain>
    </source>
</reference>
<evidence type="ECO:0000313" key="1">
    <source>
        <dbReference type="EMBL" id="MEK6463527.1"/>
    </source>
</evidence>
<accession>A0ABU9AC41</accession>
<dbReference type="SUPFAM" id="SSF56112">
    <property type="entry name" value="Protein kinase-like (PK-like)"/>
    <property type="match status" value="1"/>
</dbReference>
<dbReference type="GO" id="GO:0016740">
    <property type="term" value="F:transferase activity"/>
    <property type="evidence" value="ECO:0007669"/>
    <property type="project" value="UniProtKB-KW"/>
</dbReference>
<gene>
    <name evidence="1" type="ORF">WG925_07235</name>
</gene>
<proteinExistence type="predicted"/>
<dbReference type="EC" id="2.7.1.-" evidence="1"/>
<evidence type="ECO:0000313" key="2">
    <source>
        <dbReference type="Proteomes" id="UP001367513"/>
    </source>
</evidence>
<dbReference type="EMBL" id="JBBPIX010000003">
    <property type="protein sequence ID" value="MEK6463527.1"/>
    <property type="molecule type" value="Genomic_DNA"/>
</dbReference>
<name>A0ABU9AC41_PSEA5</name>
<dbReference type="Proteomes" id="UP001367513">
    <property type="component" value="Unassembled WGS sequence"/>
</dbReference>
<protein>
    <submittedName>
        <fullName evidence="1">Aminoglycoside phosphotransferase family protein</fullName>
        <ecNumber evidence="1">2.7.1.-</ecNumber>
    </submittedName>
</protein>
<keyword evidence="1" id="KW-0808">Transferase</keyword>
<keyword evidence="2" id="KW-1185">Reference proteome</keyword>
<dbReference type="RefSeq" id="WP_346107689.1">
    <property type="nucleotide sequence ID" value="NZ_BAAAOD010000077.1"/>
</dbReference>
<organism evidence="1 2">
    <name type="scientific">Pseudonocardia alni subsp. carboxydivorans</name>
    <dbReference type="NCBI Taxonomy" id="415010"/>
    <lineage>
        <taxon>Bacteria</taxon>
        <taxon>Bacillati</taxon>
        <taxon>Actinomycetota</taxon>
        <taxon>Actinomycetes</taxon>
        <taxon>Pseudonocardiales</taxon>
        <taxon>Pseudonocardiaceae</taxon>
        <taxon>Pseudonocardia</taxon>
    </lineage>
</organism>
<dbReference type="Gene3D" id="3.90.1200.10">
    <property type="match status" value="1"/>
</dbReference>
<dbReference type="InterPro" id="IPR011009">
    <property type="entry name" value="Kinase-like_dom_sf"/>
</dbReference>